<protein>
    <submittedName>
        <fullName evidence="8">Endonuclease/exonuclease/phosphatase</fullName>
    </submittedName>
</protein>
<dbReference type="GO" id="GO:0005634">
    <property type="term" value="C:nucleus"/>
    <property type="evidence" value="ECO:0007669"/>
    <property type="project" value="TreeGrafter"/>
</dbReference>
<dbReference type="InterPro" id="IPR036691">
    <property type="entry name" value="Endo/exonu/phosph_ase_sf"/>
</dbReference>
<comment type="cofactor">
    <cofactor evidence="1">
        <name>Mg(2+)</name>
        <dbReference type="ChEBI" id="CHEBI:18420"/>
    </cofactor>
</comment>
<feature type="domain" description="Endonuclease/exonuclease/phosphatase" evidence="7">
    <location>
        <begin position="87"/>
        <end position="289"/>
    </location>
</feature>
<evidence type="ECO:0000256" key="1">
    <source>
        <dbReference type="ARBA" id="ARBA00001946"/>
    </source>
</evidence>
<dbReference type="InterPro" id="IPR005135">
    <property type="entry name" value="Endo/exonuclease/phosphatase"/>
</dbReference>
<evidence type="ECO:0000256" key="6">
    <source>
        <dbReference type="SAM" id="MobiDB-lite"/>
    </source>
</evidence>
<evidence type="ECO:0000313" key="9">
    <source>
        <dbReference type="Proteomes" id="UP001362999"/>
    </source>
</evidence>
<dbReference type="PANTHER" id="PTHR22748:SF6">
    <property type="entry name" value="DNA-(APURINIC OR APYRIMIDINIC SITE) ENDONUCLEASE"/>
    <property type="match status" value="1"/>
</dbReference>
<feature type="compositionally biased region" description="Pro residues" evidence="6">
    <location>
        <begin position="1"/>
        <end position="14"/>
    </location>
</feature>
<dbReference type="Gene3D" id="3.60.10.10">
    <property type="entry name" value="Endonuclease/exonuclease/phosphatase"/>
    <property type="match status" value="1"/>
</dbReference>
<dbReference type="Proteomes" id="UP001362999">
    <property type="component" value="Unassembled WGS sequence"/>
</dbReference>
<keyword evidence="8" id="KW-0540">Nuclease</keyword>
<dbReference type="SUPFAM" id="SSF56219">
    <property type="entry name" value="DNase I-like"/>
    <property type="match status" value="1"/>
</dbReference>
<dbReference type="GO" id="GO:0003906">
    <property type="term" value="F:DNA-(apurinic or apyrimidinic site) endonuclease activity"/>
    <property type="evidence" value="ECO:0007669"/>
    <property type="project" value="TreeGrafter"/>
</dbReference>
<dbReference type="AlphaFoldDB" id="A0AAW0A373"/>
<keyword evidence="8" id="KW-0255">Endonuclease</keyword>
<reference evidence="8 9" key="1">
    <citation type="journal article" date="2024" name="J Genomics">
        <title>Draft genome sequencing and assembly of Favolaschia claudopus CIRM-BRFM 2984 isolated from oak limbs.</title>
        <authorList>
            <person name="Navarro D."/>
            <person name="Drula E."/>
            <person name="Chaduli D."/>
            <person name="Cazenave R."/>
            <person name="Ahrendt S."/>
            <person name="Wang J."/>
            <person name="Lipzen A."/>
            <person name="Daum C."/>
            <person name="Barry K."/>
            <person name="Grigoriev I.V."/>
            <person name="Favel A."/>
            <person name="Rosso M.N."/>
            <person name="Martin F."/>
        </authorList>
    </citation>
    <scope>NUCLEOTIDE SEQUENCE [LARGE SCALE GENOMIC DNA]</scope>
    <source>
        <strain evidence="8 9">CIRM-BRFM 2984</strain>
    </source>
</reference>
<proteinExistence type="inferred from homology"/>
<dbReference type="GO" id="GO:0008081">
    <property type="term" value="F:phosphoric diester hydrolase activity"/>
    <property type="evidence" value="ECO:0007669"/>
    <property type="project" value="TreeGrafter"/>
</dbReference>
<evidence type="ECO:0000256" key="3">
    <source>
        <dbReference type="ARBA" id="ARBA00022723"/>
    </source>
</evidence>
<dbReference type="Pfam" id="PF03372">
    <property type="entry name" value="Exo_endo_phos"/>
    <property type="match status" value="1"/>
</dbReference>
<keyword evidence="9" id="KW-1185">Reference proteome</keyword>
<sequence length="574" mass="65900">MNSRPNPEPEPPPGEGNQTQPQLRDYGPPPEPPPGEYERLYPGPAIQRQHRGTGKKNMKTSIKAAALNIKGRGNPDVRHGDNKWYHIWQLVREERLGVLIVSESHLDDNHKADIDSLFGRAIRLEFTPDETAPSARAGLAFVLNKNMVKTQGVQTTEIVPGRAMILDMENVNGEELSILGVYAPNRPSDNAAFWRRIKAYYVANPRRKRPDLFGGDTNIVEDAIDRLPAHTDNKAAVDAFDELKTYLRLVDGWRETYPTTRAYTFLQPGALGGSQSRIDRMYVKRDLFEDTFEWDIQTVGINTDHRMVTVRLTTEDAPTLGHGRWVWPAHIIRDKVLTDFIQEQGLQLQEKLEQVARDEQTGQRNPNYNAQTLWAKFKTDIGNKARERARIVVPKIAEEIAKLQNQRDTLWNDPELSEDDRKLSCVVLEEKIAKLMKQKHNDARLTAQVRNRLEGEVIGEYWSRINKPHKPRDVISRLRKPTEDPEEQAQYETNSKRMATMARDYHDNLQEDRSDTPADIREEKINQVLNRIEAKVTPEQHDTLKQRLTLEEVRYALRKSASRKAPGLDGITYE</sequence>
<comment type="caution">
    <text evidence="8">The sequence shown here is derived from an EMBL/GenBank/DDBJ whole genome shotgun (WGS) entry which is preliminary data.</text>
</comment>
<evidence type="ECO:0000259" key="7">
    <source>
        <dbReference type="Pfam" id="PF03372"/>
    </source>
</evidence>
<comment type="similarity">
    <text evidence="2">Belongs to the DNA repair enzymes AP/ExoA family.</text>
</comment>
<dbReference type="EMBL" id="JAWWNJ010000089">
    <property type="protein sequence ID" value="KAK7000162.1"/>
    <property type="molecule type" value="Genomic_DNA"/>
</dbReference>
<evidence type="ECO:0000256" key="2">
    <source>
        <dbReference type="ARBA" id="ARBA00007092"/>
    </source>
</evidence>
<dbReference type="InterPro" id="IPR004808">
    <property type="entry name" value="AP_endonuc_1"/>
</dbReference>
<evidence type="ECO:0000256" key="5">
    <source>
        <dbReference type="ARBA" id="ARBA00022842"/>
    </source>
</evidence>
<keyword evidence="4" id="KW-0378">Hydrolase</keyword>
<feature type="region of interest" description="Disordered" evidence="6">
    <location>
        <begin position="1"/>
        <end position="41"/>
    </location>
</feature>
<gene>
    <name evidence="8" type="ORF">R3P38DRAFT_2561450</name>
</gene>
<dbReference type="GO" id="GO:0008311">
    <property type="term" value="F:double-stranded DNA 3'-5' DNA exonuclease activity"/>
    <property type="evidence" value="ECO:0007669"/>
    <property type="project" value="TreeGrafter"/>
</dbReference>
<keyword evidence="5" id="KW-0460">Magnesium</keyword>
<accession>A0AAW0A373</accession>
<keyword evidence="3" id="KW-0479">Metal-binding</keyword>
<dbReference type="GO" id="GO:0006284">
    <property type="term" value="P:base-excision repair"/>
    <property type="evidence" value="ECO:0007669"/>
    <property type="project" value="TreeGrafter"/>
</dbReference>
<evidence type="ECO:0000256" key="4">
    <source>
        <dbReference type="ARBA" id="ARBA00022801"/>
    </source>
</evidence>
<dbReference type="GO" id="GO:0046872">
    <property type="term" value="F:metal ion binding"/>
    <property type="evidence" value="ECO:0007669"/>
    <property type="project" value="UniProtKB-KW"/>
</dbReference>
<dbReference type="PANTHER" id="PTHR22748">
    <property type="entry name" value="AP ENDONUCLEASE"/>
    <property type="match status" value="1"/>
</dbReference>
<name>A0AAW0A373_9AGAR</name>
<evidence type="ECO:0000313" key="8">
    <source>
        <dbReference type="EMBL" id="KAK7000162.1"/>
    </source>
</evidence>
<organism evidence="8 9">
    <name type="scientific">Favolaschia claudopus</name>
    <dbReference type="NCBI Taxonomy" id="2862362"/>
    <lineage>
        <taxon>Eukaryota</taxon>
        <taxon>Fungi</taxon>
        <taxon>Dikarya</taxon>
        <taxon>Basidiomycota</taxon>
        <taxon>Agaricomycotina</taxon>
        <taxon>Agaricomycetes</taxon>
        <taxon>Agaricomycetidae</taxon>
        <taxon>Agaricales</taxon>
        <taxon>Marasmiineae</taxon>
        <taxon>Mycenaceae</taxon>
        <taxon>Favolaschia</taxon>
    </lineage>
</organism>
<feature type="non-terminal residue" evidence="8">
    <location>
        <position position="574"/>
    </location>
</feature>